<organism evidence="1 2">
    <name type="scientific">Pseudobutyrivibrio xylanivorans DSM 14809</name>
    <dbReference type="NCBI Taxonomy" id="1123012"/>
    <lineage>
        <taxon>Bacteria</taxon>
        <taxon>Bacillati</taxon>
        <taxon>Bacillota</taxon>
        <taxon>Clostridia</taxon>
        <taxon>Lachnospirales</taxon>
        <taxon>Lachnospiraceae</taxon>
        <taxon>Pseudobutyrivibrio</taxon>
    </lineage>
</organism>
<evidence type="ECO:0000313" key="1">
    <source>
        <dbReference type="EMBL" id="SHJ03018.1"/>
    </source>
</evidence>
<keyword evidence="2" id="KW-1185">Reference proteome</keyword>
<gene>
    <name evidence="1" type="ORF">SAMN02745725_01620</name>
</gene>
<accession>A0A1M6FZ61</accession>
<dbReference type="Proteomes" id="UP000184185">
    <property type="component" value="Unassembled WGS sequence"/>
</dbReference>
<name>A0A1M6FZ61_PSEXY</name>
<protein>
    <submittedName>
        <fullName evidence="1">Uncharacterized protein</fullName>
    </submittedName>
</protein>
<reference evidence="1 2" key="1">
    <citation type="submission" date="2016-11" db="EMBL/GenBank/DDBJ databases">
        <authorList>
            <person name="Jaros S."/>
            <person name="Januszkiewicz K."/>
            <person name="Wedrychowicz H."/>
        </authorList>
    </citation>
    <scope>NUCLEOTIDE SEQUENCE [LARGE SCALE GENOMIC DNA]</scope>
    <source>
        <strain evidence="1 2">DSM 14809</strain>
    </source>
</reference>
<proteinExistence type="predicted"/>
<sequence length="218" mass="25522">MGKYSRWYIEMEEKKEYLPRTEYKLANVLAHKKLLSLKRDCISAKIKGLKSYFRIISKPNEKLTKFISHPEYNALIQAENSNHSSWVSENYNKCPNHPEQLSFTCPSGNQVRSKSEVFIDMVLNQHHIPYRYECELLLGKTIFYPDFTIKHPLTDELIYWEHFGLMDDKSYSQNAYGKLQLYSNNGIIPGKNLIVTFETRKNPFSFSDAEAALTQLHL</sequence>
<dbReference type="EMBL" id="FQYQ01000008">
    <property type="protein sequence ID" value="SHJ03018.1"/>
    <property type="molecule type" value="Genomic_DNA"/>
</dbReference>
<dbReference type="AlphaFoldDB" id="A0A1M6FZ61"/>
<evidence type="ECO:0000313" key="2">
    <source>
        <dbReference type="Proteomes" id="UP000184185"/>
    </source>
</evidence>